<dbReference type="SUPFAM" id="SSF55729">
    <property type="entry name" value="Acyl-CoA N-acyltransferases (Nat)"/>
    <property type="match status" value="1"/>
</dbReference>
<dbReference type="InterPro" id="IPR016181">
    <property type="entry name" value="Acyl_CoA_acyltransferase"/>
</dbReference>
<organism evidence="3 4">
    <name type="scientific">Sulfoacidibacillus ferrooxidans</name>
    <dbReference type="NCBI Taxonomy" id="2005001"/>
    <lineage>
        <taxon>Bacteria</taxon>
        <taxon>Bacillati</taxon>
        <taxon>Bacillota</taxon>
        <taxon>Bacilli</taxon>
        <taxon>Bacillales</taxon>
        <taxon>Alicyclobacillaceae</taxon>
        <taxon>Sulfoacidibacillus</taxon>
    </lineage>
</organism>
<evidence type="ECO:0000313" key="3">
    <source>
        <dbReference type="EMBL" id="MCI0182670.1"/>
    </source>
</evidence>
<name>A0A9X1V7J1_9BACL</name>
<accession>A0A9X1V7J1</accession>
<dbReference type="EMBL" id="JALBUF010000001">
    <property type="protein sequence ID" value="MCI0182670.1"/>
    <property type="molecule type" value="Genomic_DNA"/>
</dbReference>
<evidence type="ECO:0000256" key="1">
    <source>
        <dbReference type="SAM" id="MobiDB-lite"/>
    </source>
</evidence>
<gene>
    <name evidence="3" type="ORF">MM817_00937</name>
</gene>
<feature type="region of interest" description="Disordered" evidence="1">
    <location>
        <begin position="1"/>
        <end position="91"/>
    </location>
</feature>
<comment type="caution">
    <text evidence="3">The sequence shown here is derived from an EMBL/GenBank/DDBJ whole genome shotgun (WGS) entry which is preliminary data.</text>
</comment>
<dbReference type="RefSeq" id="WP_241712239.1">
    <property type="nucleotide sequence ID" value="NZ_JALBUF010000001.1"/>
</dbReference>
<dbReference type="Proteomes" id="UP001139263">
    <property type="component" value="Unassembled WGS sequence"/>
</dbReference>
<proteinExistence type="predicted"/>
<dbReference type="GO" id="GO:0016747">
    <property type="term" value="F:acyltransferase activity, transferring groups other than amino-acyl groups"/>
    <property type="evidence" value="ECO:0007669"/>
    <property type="project" value="InterPro"/>
</dbReference>
<dbReference type="CDD" id="cd04301">
    <property type="entry name" value="NAT_SF"/>
    <property type="match status" value="1"/>
</dbReference>
<dbReference type="Gene3D" id="3.40.630.30">
    <property type="match status" value="1"/>
</dbReference>
<dbReference type="Pfam" id="PF00583">
    <property type="entry name" value="Acetyltransf_1"/>
    <property type="match status" value="1"/>
</dbReference>
<keyword evidence="4" id="KW-1185">Reference proteome</keyword>
<sequence>MAVKNSDNKNSTNKILNPMTKGQGGVKPVLTNHAASGKKPAPKKNRTRHTSTKRRHDVQVASVDDAVMSQDAPTALPGGAQTPSSQGGPTKIYLRSYTFEDEPVISKLTQDEISPVFKESYGYDLELMTVMNYVRSSQTRMILVEDEVAGYISYVLDDSGKMNIGALVLASAHQGKGYGTRIMKQIEQEARSYGAVELEVFIQEKNIRSQAFAKSLGFVEGPQVQPQTIVMVKPLQPGIAQPVN</sequence>
<feature type="domain" description="N-acetyltransferase" evidence="2">
    <location>
        <begin position="92"/>
        <end position="236"/>
    </location>
</feature>
<evidence type="ECO:0000313" key="4">
    <source>
        <dbReference type="Proteomes" id="UP001139263"/>
    </source>
</evidence>
<dbReference type="AlphaFoldDB" id="A0A9X1V7J1"/>
<protein>
    <recommendedName>
        <fullName evidence="2">N-acetyltransferase domain-containing protein</fullName>
    </recommendedName>
</protein>
<feature type="compositionally biased region" description="Basic residues" evidence="1">
    <location>
        <begin position="40"/>
        <end position="56"/>
    </location>
</feature>
<dbReference type="InterPro" id="IPR000182">
    <property type="entry name" value="GNAT_dom"/>
</dbReference>
<dbReference type="PROSITE" id="PS51186">
    <property type="entry name" value="GNAT"/>
    <property type="match status" value="1"/>
</dbReference>
<reference evidence="3" key="1">
    <citation type="submission" date="2022-03" db="EMBL/GenBank/DDBJ databases">
        <title>Draft Genome Sequence of Firmicute Strain S0AB, a Heterotrophic Iron/Sulfur-Oxidizing Extreme Acidophile.</title>
        <authorList>
            <person name="Vergara E."/>
            <person name="Pakostova E."/>
            <person name="Johnson D.B."/>
            <person name="Holmes D.S."/>
        </authorList>
    </citation>
    <scope>NUCLEOTIDE SEQUENCE</scope>
    <source>
        <strain evidence="3">S0AB</strain>
    </source>
</reference>
<evidence type="ECO:0000259" key="2">
    <source>
        <dbReference type="PROSITE" id="PS51186"/>
    </source>
</evidence>